<dbReference type="InterPro" id="IPR029066">
    <property type="entry name" value="PLP-binding_barrel"/>
</dbReference>
<feature type="domain" description="Orn/DAP/Arg decarboxylase 2 C-terminal" evidence="3">
    <location>
        <begin position="24"/>
        <end position="359"/>
    </location>
</feature>
<keyword evidence="2" id="KW-0663">Pyridoxal phosphate</keyword>
<dbReference type="SUPFAM" id="SSF50621">
    <property type="entry name" value="Alanine racemase C-terminal domain-like"/>
    <property type="match status" value="1"/>
</dbReference>
<evidence type="ECO:0000259" key="3">
    <source>
        <dbReference type="Pfam" id="PF00278"/>
    </source>
</evidence>
<dbReference type="PANTHER" id="PTHR43727:SF2">
    <property type="entry name" value="GROUP IV DECARBOXYLASE"/>
    <property type="match status" value="1"/>
</dbReference>
<evidence type="ECO:0000256" key="2">
    <source>
        <dbReference type="ARBA" id="ARBA00022898"/>
    </source>
</evidence>
<reference evidence="5 6" key="1">
    <citation type="submission" date="2024-08" db="EMBL/GenBank/DDBJ databases">
        <authorList>
            <person name="Ishaq N."/>
        </authorList>
    </citation>
    <scope>NUCLEOTIDE SEQUENCE [LARGE SCALE GENOMIC DNA]</scope>
    <source>
        <strain evidence="5 6">JCM 30400</strain>
    </source>
</reference>
<evidence type="ECO:0000256" key="1">
    <source>
        <dbReference type="ARBA" id="ARBA00001933"/>
    </source>
</evidence>
<evidence type="ECO:0000313" key="5">
    <source>
        <dbReference type="EMBL" id="MFA0790812.1"/>
    </source>
</evidence>
<comment type="caution">
    <text evidence="5">The sequence shown here is derived from an EMBL/GenBank/DDBJ whole genome shotgun (WGS) entry which is preliminary data.</text>
</comment>
<dbReference type="SUPFAM" id="SSF51419">
    <property type="entry name" value="PLP-binding barrel"/>
    <property type="match status" value="1"/>
</dbReference>
<dbReference type="Proteomes" id="UP001569414">
    <property type="component" value="Unassembled WGS sequence"/>
</dbReference>
<dbReference type="RefSeq" id="WP_299587612.1">
    <property type="nucleotide sequence ID" value="NZ_JBGMEL010000008.1"/>
</dbReference>
<dbReference type="Pfam" id="PF02784">
    <property type="entry name" value="Orn_Arg_deC_N"/>
    <property type="match status" value="1"/>
</dbReference>
<evidence type="ECO:0000259" key="4">
    <source>
        <dbReference type="Pfam" id="PF02784"/>
    </source>
</evidence>
<proteinExistence type="predicted"/>
<organism evidence="5 6">
    <name type="scientific">Microbulbifer echini</name>
    <dbReference type="NCBI Taxonomy" id="1529067"/>
    <lineage>
        <taxon>Bacteria</taxon>
        <taxon>Pseudomonadati</taxon>
        <taxon>Pseudomonadota</taxon>
        <taxon>Gammaproteobacteria</taxon>
        <taxon>Cellvibrionales</taxon>
        <taxon>Microbulbiferaceae</taxon>
        <taxon>Microbulbifer</taxon>
    </lineage>
</organism>
<dbReference type="InterPro" id="IPR022643">
    <property type="entry name" value="De-COase2_C"/>
</dbReference>
<dbReference type="InterPro" id="IPR009006">
    <property type="entry name" value="Ala_racemase/Decarboxylase_C"/>
</dbReference>
<name>A0ABV4NMP5_9GAMM</name>
<dbReference type="Pfam" id="PF00278">
    <property type="entry name" value="Orn_DAP_Arg_deC"/>
    <property type="match status" value="1"/>
</dbReference>
<dbReference type="EMBL" id="JBGMEL010000008">
    <property type="protein sequence ID" value="MFA0790812.1"/>
    <property type="molecule type" value="Genomic_DNA"/>
</dbReference>
<accession>A0ABV4NMP5</accession>
<gene>
    <name evidence="5" type="ORF">ACCI51_09670</name>
</gene>
<comment type="cofactor">
    <cofactor evidence="1">
        <name>pyridoxal 5'-phosphate</name>
        <dbReference type="ChEBI" id="CHEBI:597326"/>
    </cofactor>
</comment>
<dbReference type="Gene3D" id="2.40.37.10">
    <property type="entry name" value="Lyase, Ornithine Decarboxylase, Chain A, domain 1"/>
    <property type="match status" value="1"/>
</dbReference>
<evidence type="ECO:0000313" key="6">
    <source>
        <dbReference type="Proteomes" id="UP001569414"/>
    </source>
</evidence>
<sequence>MKASLEKLVAQLNEQRRHFSTPCYIYSLKDVANNYRKLKDSLGTSLIYSLKANSCLDLIVRSGHVFEDGIEIASIGELNLLPRGESPRYINNPSADKSFLRAAIASKCTLVIDNLSQLEIVKEFQGKRPINPLILRLNPSTLDQFEESTTVTKKDHFGLGWGDVESALAFCKENDLKVGGFHVFRGSYNFSKLANSTAQAALQIVHKFESALGYPIGLVNLGGGFDLNWESHEFDFEHYRNLLGEFPSHIQIAHESGRALMASAGYFVTEVRYVKSIEGQQYGVCDGGMAQNFLLAKTESTFKRYSQPLILREGRVLEGDSKPQNCLLVGTSCNKEDIIGETKGVALQPGDLVIFSNCGAYNASYTVAPFLSLPSAKSYLME</sequence>
<protein>
    <submittedName>
        <fullName evidence="5">PLP-dependent decarboxylase</fullName>
    </submittedName>
</protein>
<dbReference type="Gene3D" id="3.20.20.10">
    <property type="entry name" value="Alanine racemase"/>
    <property type="match status" value="1"/>
</dbReference>
<keyword evidence="6" id="KW-1185">Reference proteome</keyword>
<feature type="domain" description="Orn/DAP/Arg decarboxylase 2 N-terminal" evidence="4">
    <location>
        <begin position="29"/>
        <end position="262"/>
    </location>
</feature>
<dbReference type="InterPro" id="IPR022644">
    <property type="entry name" value="De-COase2_N"/>
</dbReference>
<dbReference type="PANTHER" id="PTHR43727">
    <property type="entry name" value="DIAMINOPIMELATE DECARBOXYLASE"/>
    <property type="match status" value="1"/>
</dbReference>